<protein>
    <submittedName>
        <fullName evidence="1">Uncharacterized protein</fullName>
    </submittedName>
</protein>
<keyword evidence="2" id="KW-1185">Reference proteome</keyword>
<accession>A0ABY4WDE4</accession>
<organism evidence="1 2">
    <name type="scientific">Brevibacillus ruminantium</name>
    <dbReference type="NCBI Taxonomy" id="2950604"/>
    <lineage>
        <taxon>Bacteria</taxon>
        <taxon>Bacillati</taxon>
        <taxon>Bacillota</taxon>
        <taxon>Bacilli</taxon>
        <taxon>Bacillales</taxon>
        <taxon>Paenibacillaceae</taxon>
        <taxon>Brevibacillus</taxon>
    </lineage>
</organism>
<proteinExistence type="predicted"/>
<dbReference type="Proteomes" id="UP001056500">
    <property type="component" value="Chromosome"/>
</dbReference>
<evidence type="ECO:0000313" key="2">
    <source>
        <dbReference type="Proteomes" id="UP001056500"/>
    </source>
</evidence>
<evidence type="ECO:0000313" key="1">
    <source>
        <dbReference type="EMBL" id="USG65210.1"/>
    </source>
</evidence>
<name>A0ABY4WDE4_9BACL</name>
<reference evidence="1" key="1">
    <citation type="submission" date="2022-06" db="EMBL/GenBank/DDBJ databases">
        <title>Genome sequencing of Brevibacillus sp. BB3-R1.</title>
        <authorList>
            <person name="Heo J."/>
            <person name="Lee D."/>
            <person name="Won M."/>
            <person name="Han B.-H."/>
            <person name="Hong S.-B."/>
            <person name="Kwon S.-W."/>
        </authorList>
    </citation>
    <scope>NUCLEOTIDE SEQUENCE</scope>
    <source>
        <strain evidence="1">BB3-R1</strain>
    </source>
</reference>
<gene>
    <name evidence="1" type="ORF">NDK47_24310</name>
</gene>
<dbReference type="RefSeq" id="WP_251872305.1">
    <property type="nucleotide sequence ID" value="NZ_CP098755.1"/>
</dbReference>
<dbReference type="EMBL" id="CP098755">
    <property type="protein sequence ID" value="USG65210.1"/>
    <property type="molecule type" value="Genomic_DNA"/>
</dbReference>
<sequence>MRNRFVIDYGAVNLKSLVVTNDADYYEKMKAQDNIGVLFEPKVIGDVELGETAKIYAVGILADT</sequence>